<organism evidence="3 4">
    <name type="scientific">Pantoea cypripedii</name>
    <name type="common">Pectobacterium cypripedii</name>
    <name type="synonym">Erwinia cypripedii</name>
    <dbReference type="NCBI Taxonomy" id="55209"/>
    <lineage>
        <taxon>Bacteria</taxon>
        <taxon>Pseudomonadati</taxon>
        <taxon>Pseudomonadota</taxon>
        <taxon>Gammaproteobacteria</taxon>
        <taxon>Enterobacterales</taxon>
        <taxon>Erwiniaceae</taxon>
        <taxon>Pantoea</taxon>
    </lineage>
</organism>
<keyword evidence="4" id="KW-1185">Reference proteome</keyword>
<dbReference type="PANTHER" id="PTHR37828">
    <property type="entry name" value="GSR2449 PROTEIN"/>
    <property type="match status" value="1"/>
</dbReference>
<dbReference type="InterPro" id="IPR005545">
    <property type="entry name" value="YCII"/>
</dbReference>
<evidence type="ECO:0000313" key="3">
    <source>
        <dbReference type="EMBL" id="ORM94646.1"/>
    </source>
</evidence>
<gene>
    <name evidence="3" type="ORF">HA50_15345</name>
</gene>
<dbReference type="RefSeq" id="WP_084876470.1">
    <property type="nucleotide sequence ID" value="NZ_JAGGMY010000001.1"/>
</dbReference>
<dbReference type="Gene3D" id="3.30.70.1060">
    <property type="entry name" value="Dimeric alpha+beta barrel"/>
    <property type="match status" value="1"/>
</dbReference>
<protein>
    <recommendedName>
        <fullName evidence="2">YCII-related domain-containing protein</fullName>
    </recommendedName>
</protein>
<dbReference type="AlphaFoldDB" id="A0A1X1EX91"/>
<proteinExistence type="inferred from homology"/>
<dbReference type="STRING" id="55209.HA50_15345"/>
<dbReference type="InterPro" id="IPR011008">
    <property type="entry name" value="Dimeric_a/b-barrel"/>
</dbReference>
<accession>A0A1X1EX91</accession>
<evidence type="ECO:0000313" key="4">
    <source>
        <dbReference type="Proteomes" id="UP000193749"/>
    </source>
</evidence>
<dbReference type="Pfam" id="PF03795">
    <property type="entry name" value="YCII"/>
    <property type="match status" value="1"/>
</dbReference>
<feature type="domain" description="YCII-related" evidence="2">
    <location>
        <begin position="1"/>
        <end position="77"/>
    </location>
</feature>
<comment type="similarity">
    <text evidence="1">Belongs to the YciI family.</text>
</comment>
<dbReference type="SUPFAM" id="SSF54909">
    <property type="entry name" value="Dimeric alpha+beta barrel"/>
    <property type="match status" value="1"/>
</dbReference>
<sequence length="94" mass="10413">MYVVYLNYFRPVEEVEALLAPHIAWLDRYFASGAFIAAGRKDPRTGGMVMVKEMPRDELDAILAEDPFVAVANYDVTKVNVTRASEAFAGLTGI</sequence>
<dbReference type="Proteomes" id="UP000193749">
    <property type="component" value="Unassembled WGS sequence"/>
</dbReference>
<comment type="caution">
    <text evidence="3">The sequence shown here is derived from an EMBL/GenBank/DDBJ whole genome shotgun (WGS) entry which is preliminary data.</text>
</comment>
<evidence type="ECO:0000259" key="2">
    <source>
        <dbReference type="Pfam" id="PF03795"/>
    </source>
</evidence>
<dbReference type="PANTHER" id="PTHR37828:SF1">
    <property type="entry name" value="YCII-RELATED DOMAIN-CONTAINING PROTEIN"/>
    <property type="match status" value="1"/>
</dbReference>
<evidence type="ECO:0000256" key="1">
    <source>
        <dbReference type="ARBA" id="ARBA00007689"/>
    </source>
</evidence>
<dbReference type="OrthoDB" id="9814407at2"/>
<name>A0A1X1EX91_PANCY</name>
<reference evidence="3 4" key="1">
    <citation type="journal article" date="2017" name="Antonie Van Leeuwenhoek">
        <title>Phylogenomic resolution of the bacterial genus Pantoea and its relationship with Erwinia and Tatumella.</title>
        <authorList>
            <person name="Palmer M."/>
            <person name="Steenkamp E.T."/>
            <person name="Coetzee M.P."/>
            <person name="Chan W.Y."/>
            <person name="van Zyl E."/>
            <person name="De Maayer P."/>
            <person name="Coutinho T.A."/>
            <person name="Blom J."/>
            <person name="Smits T.H."/>
            <person name="Duffy B."/>
            <person name="Venter S.N."/>
        </authorList>
    </citation>
    <scope>NUCLEOTIDE SEQUENCE [LARGE SCALE GENOMIC DNA]</scope>
    <source>
        <strain evidence="3 4">LMG 2657</strain>
    </source>
</reference>
<dbReference type="EMBL" id="MLJI01000001">
    <property type="protein sequence ID" value="ORM94646.1"/>
    <property type="molecule type" value="Genomic_DNA"/>
</dbReference>